<evidence type="ECO:0000259" key="17">
    <source>
        <dbReference type="Pfam" id="PF01467"/>
    </source>
</evidence>
<dbReference type="PANTHER" id="PTHR12039">
    <property type="entry name" value="NICOTINAMIDE MONONUCLEOTIDE ADENYLYLTRANSFERASE"/>
    <property type="match status" value="1"/>
</dbReference>
<evidence type="ECO:0000256" key="7">
    <source>
        <dbReference type="ARBA" id="ARBA00022642"/>
    </source>
</evidence>
<dbReference type="Gene3D" id="3.40.50.620">
    <property type="entry name" value="HUPs"/>
    <property type="match status" value="1"/>
</dbReference>
<dbReference type="Pfam" id="PF01467">
    <property type="entry name" value="CTP_transf_like"/>
    <property type="match status" value="1"/>
</dbReference>
<keyword evidence="12 16" id="KW-0520">NAD</keyword>
<gene>
    <name evidence="18" type="ORF">g.18618</name>
</gene>
<name>A0A1B6DWK1_9HEMI</name>
<evidence type="ECO:0000256" key="5">
    <source>
        <dbReference type="ARBA" id="ARBA00007064"/>
    </source>
</evidence>
<dbReference type="InterPro" id="IPR051182">
    <property type="entry name" value="Euk_NMN_adenylyltrnsfrase"/>
</dbReference>
<dbReference type="InterPro" id="IPR014729">
    <property type="entry name" value="Rossmann-like_a/b/a_fold"/>
</dbReference>
<protein>
    <recommendedName>
        <fullName evidence="16">Nicotinamide-nucleotide adenylyltransferase</fullName>
        <ecNumber evidence="16">2.7.7.1</ecNumber>
        <ecNumber evidence="16">2.7.7.18</ecNumber>
    </recommendedName>
</protein>
<evidence type="ECO:0000256" key="11">
    <source>
        <dbReference type="ARBA" id="ARBA00022840"/>
    </source>
</evidence>
<keyword evidence="10 16" id="KW-0547">Nucleotide-binding</keyword>
<comment type="function">
    <text evidence="15">Catalyzes the formation of NAD(+) from nicotinamide mononucleotide (NMN) and ATP. Can also use the deamidated form; nicotinic acid mononucleotide (NaMN) as substrate with the same efficiency. Can use triazofurin monophosphate (TrMP) as substrate. Can also use GTP and ITP as nucleotide donors. Also catalyzes the reverse reaction, i.e. the pyrophosphorolytic cleavage of NAD(+). For the pyrophosphorolytic activity, can use NAD(+), NADH, NaAD, nicotinic acid adenine dinucleotide phosphate (NHD), nicotinamide guanine dinucleotide (NGD) as substrates. Fails to cleave phosphorylated dinucleotides NADP(+), NADPH and NaADP(+). Protects against axonal degeneration following injury. May be involved in the maintenance of axonal integrity. Also functions as a stress-response chaperone protein that prevents toxic aggregation of proteins; this function may be independent of its NAD(+) synthesis activity.</text>
</comment>
<keyword evidence="8 16" id="KW-0808">Transferase</keyword>
<keyword evidence="13" id="KW-0496">Mitochondrion</keyword>
<evidence type="ECO:0000256" key="14">
    <source>
        <dbReference type="ARBA" id="ARBA00048721"/>
    </source>
</evidence>
<evidence type="ECO:0000256" key="8">
    <source>
        <dbReference type="ARBA" id="ARBA00022679"/>
    </source>
</evidence>
<organism evidence="18">
    <name type="scientific">Clastoptera arizonana</name>
    <name type="common">Arizona spittle bug</name>
    <dbReference type="NCBI Taxonomy" id="38151"/>
    <lineage>
        <taxon>Eukaryota</taxon>
        <taxon>Metazoa</taxon>
        <taxon>Ecdysozoa</taxon>
        <taxon>Arthropoda</taxon>
        <taxon>Hexapoda</taxon>
        <taxon>Insecta</taxon>
        <taxon>Pterygota</taxon>
        <taxon>Neoptera</taxon>
        <taxon>Paraneoptera</taxon>
        <taxon>Hemiptera</taxon>
        <taxon>Auchenorrhyncha</taxon>
        <taxon>Cercopoidea</taxon>
        <taxon>Clastopteridae</taxon>
        <taxon>Clastoptera</taxon>
    </lineage>
</organism>
<reference evidence="18" key="1">
    <citation type="submission" date="2015-12" db="EMBL/GenBank/DDBJ databases">
        <title>De novo transcriptome assembly of four potential Pierce s Disease insect vectors from Arizona vineyards.</title>
        <authorList>
            <person name="Tassone E.E."/>
        </authorList>
    </citation>
    <scope>NUCLEOTIDE SEQUENCE</scope>
</reference>
<comment type="catalytic activity">
    <reaction evidence="14 16">
        <text>nicotinate beta-D-ribonucleotide + ATP + H(+) = deamido-NAD(+) + diphosphate</text>
        <dbReference type="Rhea" id="RHEA:22860"/>
        <dbReference type="ChEBI" id="CHEBI:15378"/>
        <dbReference type="ChEBI" id="CHEBI:30616"/>
        <dbReference type="ChEBI" id="CHEBI:33019"/>
        <dbReference type="ChEBI" id="CHEBI:57502"/>
        <dbReference type="ChEBI" id="CHEBI:58437"/>
        <dbReference type="EC" id="2.7.7.18"/>
    </reaction>
</comment>
<keyword evidence="9 16" id="KW-0548">Nucleotidyltransferase</keyword>
<dbReference type="GO" id="GO:0005759">
    <property type="term" value="C:mitochondrial matrix"/>
    <property type="evidence" value="ECO:0007669"/>
    <property type="project" value="UniProtKB-ARBA"/>
</dbReference>
<comment type="similarity">
    <text evidence="5 16">Belongs to the eukaryotic NMN adenylyltransferase family.</text>
</comment>
<dbReference type="InterPro" id="IPR045094">
    <property type="entry name" value="NMNAT_euk"/>
</dbReference>
<comment type="subunit">
    <text evidence="6">Homotetramer.</text>
</comment>
<dbReference type="GO" id="GO:0005524">
    <property type="term" value="F:ATP binding"/>
    <property type="evidence" value="ECO:0007669"/>
    <property type="project" value="UniProtKB-KW"/>
</dbReference>
<dbReference type="GO" id="GO:0000309">
    <property type="term" value="F:nicotinamide-nucleotide adenylyltransferase activity"/>
    <property type="evidence" value="ECO:0007669"/>
    <property type="project" value="UniProtKB-EC"/>
</dbReference>
<evidence type="ECO:0000256" key="6">
    <source>
        <dbReference type="ARBA" id="ARBA00011881"/>
    </source>
</evidence>
<dbReference type="InterPro" id="IPR004821">
    <property type="entry name" value="Cyt_trans-like"/>
</dbReference>
<dbReference type="NCBIfam" id="TIGR00482">
    <property type="entry name" value="nicotinate (nicotinamide) nucleotide adenylyltransferase"/>
    <property type="match status" value="1"/>
</dbReference>
<dbReference type="AlphaFoldDB" id="A0A1B6DWK1"/>
<keyword evidence="7 16" id="KW-0662">Pyridine nucleotide biosynthesis</keyword>
<evidence type="ECO:0000256" key="2">
    <source>
        <dbReference type="ARBA" id="ARBA00004173"/>
    </source>
</evidence>
<dbReference type="InterPro" id="IPR005248">
    <property type="entry name" value="NadD/NMNAT"/>
</dbReference>
<evidence type="ECO:0000256" key="15">
    <source>
        <dbReference type="ARBA" id="ARBA00093425"/>
    </source>
</evidence>
<dbReference type="CDD" id="cd09286">
    <property type="entry name" value="NMNAT_Eukarya"/>
    <property type="match status" value="1"/>
</dbReference>
<dbReference type="GO" id="GO:0009435">
    <property type="term" value="P:NAD+ biosynthetic process"/>
    <property type="evidence" value="ECO:0007669"/>
    <property type="project" value="UniProtKB-UniPathway"/>
</dbReference>
<comment type="pathway">
    <text evidence="3 16">Cofactor biosynthesis; NAD(+) biosynthesis; NAD(+) from nicotinamide D-ribonucleotide: step 1/1.</text>
</comment>
<evidence type="ECO:0000256" key="1">
    <source>
        <dbReference type="ARBA" id="ARBA00001946"/>
    </source>
</evidence>
<dbReference type="PANTHER" id="PTHR12039:SF0">
    <property type="entry name" value="NICOTINAMIDE-NUCLEOTIDE ADENYLYLTRANSFERASE"/>
    <property type="match status" value="1"/>
</dbReference>
<dbReference type="EC" id="2.7.7.18" evidence="16"/>
<comment type="catalytic activity">
    <reaction evidence="16">
        <text>beta-nicotinamide D-ribonucleotide + ATP + H(+) = diphosphate + NAD(+)</text>
        <dbReference type="Rhea" id="RHEA:21360"/>
        <dbReference type="ChEBI" id="CHEBI:14649"/>
        <dbReference type="ChEBI" id="CHEBI:15378"/>
        <dbReference type="ChEBI" id="CHEBI:30616"/>
        <dbReference type="ChEBI" id="CHEBI:33019"/>
        <dbReference type="ChEBI" id="CHEBI:57540"/>
        <dbReference type="EC" id="2.7.7.1"/>
    </reaction>
</comment>
<evidence type="ECO:0000256" key="10">
    <source>
        <dbReference type="ARBA" id="ARBA00022741"/>
    </source>
</evidence>
<comment type="subcellular location">
    <subcellularLocation>
        <location evidence="2">Mitochondrion</location>
    </subcellularLocation>
</comment>
<dbReference type="SUPFAM" id="SSF52374">
    <property type="entry name" value="Nucleotidylyl transferase"/>
    <property type="match status" value="1"/>
</dbReference>
<dbReference type="EC" id="2.7.7.1" evidence="16"/>
<accession>A0A1B6DWK1</accession>
<keyword evidence="11 16" id="KW-0067">ATP-binding</keyword>
<evidence type="ECO:0000256" key="12">
    <source>
        <dbReference type="ARBA" id="ARBA00023027"/>
    </source>
</evidence>
<dbReference type="GO" id="GO:0004515">
    <property type="term" value="F:nicotinate-nucleotide adenylyltransferase activity"/>
    <property type="evidence" value="ECO:0007669"/>
    <property type="project" value="UniProtKB-EC"/>
</dbReference>
<comment type="cofactor">
    <cofactor evidence="1">
        <name>Mg(2+)</name>
        <dbReference type="ChEBI" id="CHEBI:18420"/>
    </cofactor>
</comment>
<sequence>MAPTKVMLMEVGSFNPPTNMHLRLFEIARDYLDQTGLFKVIGGIVSPVHDLYGKKDLLPSTHRCSMLRLALNSSDWIYLSDWECKQEEWTRTKQVLQHHQNTLNAILRNEGSQTENNSFEEQYWIREILKRCKNNDKVVVKLVCGGDLLESFAVPGLWCDDDIEAIINDHGLVVISRSGSNPEKFIYESDILTKYKRNIHIVTEWITNEISSSKIRRALYRGQSVKYLIADSVNEYIQNNRLFGVVEKH</sequence>
<evidence type="ECO:0000256" key="9">
    <source>
        <dbReference type="ARBA" id="ARBA00022695"/>
    </source>
</evidence>
<dbReference type="UniPathway" id="UPA00253">
    <property type="reaction ID" value="UER00332"/>
</dbReference>
<dbReference type="FunFam" id="3.40.50.620:FF:000221">
    <property type="entry name" value="Nicotinamide/nicotinic acid mononucleotide adenylyltransferase 3"/>
    <property type="match status" value="1"/>
</dbReference>
<comment type="pathway">
    <text evidence="4">Cofactor biosynthesis; NAD(+) biosynthesis; deamido-NAD(+) from nicotinate D-ribonucleotide: step 1/1.</text>
</comment>
<proteinExistence type="inferred from homology"/>
<feature type="domain" description="Cytidyltransferase-like" evidence="17">
    <location>
        <begin position="11"/>
        <end position="217"/>
    </location>
</feature>
<evidence type="ECO:0000313" key="18">
    <source>
        <dbReference type="EMBL" id="JAS30045.1"/>
    </source>
</evidence>
<evidence type="ECO:0000256" key="13">
    <source>
        <dbReference type="ARBA" id="ARBA00023128"/>
    </source>
</evidence>
<dbReference type="EMBL" id="GEDC01007253">
    <property type="protein sequence ID" value="JAS30045.1"/>
    <property type="molecule type" value="Transcribed_RNA"/>
</dbReference>
<evidence type="ECO:0000256" key="4">
    <source>
        <dbReference type="ARBA" id="ARBA00005019"/>
    </source>
</evidence>
<evidence type="ECO:0000256" key="16">
    <source>
        <dbReference type="RuleBase" id="RU362021"/>
    </source>
</evidence>
<evidence type="ECO:0000256" key="3">
    <source>
        <dbReference type="ARBA" id="ARBA00004658"/>
    </source>
</evidence>